<dbReference type="PANTHER" id="PTHR45904:SF2">
    <property type="entry name" value="TRNA (URACIL-5-)-METHYLTRANSFERASE HOMOLOG A"/>
    <property type="match status" value="1"/>
</dbReference>
<evidence type="ECO:0000259" key="6">
    <source>
        <dbReference type="Pfam" id="PF13847"/>
    </source>
</evidence>
<gene>
    <name evidence="7" type="ORF">CTEN210_10225</name>
</gene>
<feature type="compositionally biased region" description="Basic and acidic residues" evidence="5">
    <location>
        <begin position="678"/>
        <end position="695"/>
    </location>
</feature>
<sequence>MEVEKKEEATTDSVAVATIKDEASKETSQNVNDLDHAKRKVVVYNIDKYVKNKHLKRLTDSFIEGTSAKIVKMKKPPKNNWLVMTFETEEMVEEVISNVNDKQMKNKKGGLLRAAKANESSYQGKRGRDDDNSRASKRHRREPVECVKTDDEVRDKLTPFWKIESYEEQLETKTKMMVTQCFVKIINGLKKKFRILEREMAKNSNGSDKKIPPLYKWLKVQNAISTSSTLGAPKRVEYRNKSELTIGYRHTHVLDENGNPIEIVDNDEQSEDNQEQTEKKFQIKKTPAAGFMGGGWAGGVSDPHCLSNIPDIVCGVADVLNKFLETSPIPPYDCKNHRGCWRTITIRNSERTKQCMVIIIHAPATGGAGRREDGSDDYSEHFESEKQRLISMLKEKIPTPKRTYPGHVPKNSEYLDYGVTSIFFQEFEGLSNPPPQHPVQHAFGNECIEEQLLQCKFQISPGAFFQVTTEGAENLYNVVVDRVKEVTPDPEKTLLFDVCCGTGTIGLTCMKEGAVGEVIGIDIAEPAIRDAEINAEKNGYGKDNDRTRFVASRAELVMQREASNVNPDRPMVAVVDPAREGLHPGVIRALRGQSGLQRIVYVSCNPTGSLVNDAVILCSPATNKFKGLPFKITSAQPVDMFPLTDHCEMVMVFDRMSEAEAIGEESKSDSIDTTEETAESKQEATPKDTNEKAEE</sequence>
<evidence type="ECO:0000256" key="3">
    <source>
        <dbReference type="ARBA" id="ARBA00022691"/>
    </source>
</evidence>
<dbReference type="CDD" id="cd02440">
    <property type="entry name" value="AdoMet_MTases"/>
    <property type="match status" value="1"/>
</dbReference>
<feature type="binding site" evidence="4">
    <location>
        <position position="522"/>
    </location>
    <ligand>
        <name>S-adenosyl-L-methionine</name>
        <dbReference type="ChEBI" id="CHEBI:59789"/>
    </ligand>
</feature>
<dbReference type="Pfam" id="PF13847">
    <property type="entry name" value="Methyltransf_31"/>
    <property type="match status" value="1"/>
</dbReference>
<feature type="region of interest" description="Disordered" evidence="5">
    <location>
        <begin position="1"/>
        <end position="21"/>
    </location>
</feature>
<keyword evidence="3 4" id="KW-0949">S-adenosyl-L-methionine</keyword>
<evidence type="ECO:0000256" key="5">
    <source>
        <dbReference type="SAM" id="MobiDB-lite"/>
    </source>
</evidence>
<comment type="caution">
    <text evidence="7">The sequence shown here is derived from an EMBL/GenBank/DDBJ whole genome shotgun (WGS) entry which is preliminary data.</text>
</comment>
<feature type="binding site" evidence="4">
    <location>
        <position position="576"/>
    </location>
    <ligand>
        <name>S-adenosyl-L-methionine</name>
        <dbReference type="ChEBI" id="CHEBI:59789"/>
    </ligand>
</feature>
<reference evidence="7 8" key="1">
    <citation type="journal article" date="2021" name="Sci. Rep.">
        <title>The genome of the diatom Chaetoceros tenuissimus carries an ancient integrated fragment of an extant virus.</title>
        <authorList>
            <person name="Hongo Y."/>
            <person name="Kimura K."/>
            <person name="Takaki Y."/>
            <person name="Yoshida Y."/>
            <person name="Baba S."/>
            <person name="Kobayashi G."/>
            <person name="Nagasaki K."/>
            <person name="Hano T."/>
            <person name="Tomaru Y."/>
        </authorList>
    </citation>
    <scope>NUCLEOTIDE SEQUENCE [LARGE SCALE GENOMIC DNA]</scope>
    <source>
        <strain evidence="7 8">NIES-3715</strain>
    </source>
</reference>
<dbReference type="EMBL" id="BLLK01000047">
    <property type="protein sequence ID" value="GFH53749.1"/>
    <property type="molecule type" value="Genomic_DNA"/>
</dbReference>
<feature type="binding site" evidence="4">
    <location>
        <position position="466"/>
    </location>
    <ligand>
        <name>S-adenosyl-L-methionine</name>
        <dbReference type="ChEBI" id="CHEBI:59789"/>
    </ligand>
</feature>
<evidence type="ECO:0000256" key="1">
    <source>
        <dbReference type="ARBA" id="ARBA00022603"/>
    </source>
</evidence>
<organism evidence="7 8">
    <name type="scientific">Chaetoceros tenuissimus</name>
    <dbReference type="NCBI Taxonomy" id="426638"/>
    <lineage>
        <taxon>Eukaryota</taxon>
        <taxon>Sar</taxon>
        <taxon>Stramenopiles</taxon>
        <taxon>Ochrophyta</taxon>
        <taxon>Bacillariophyta</taxon>
        <taxon>Coscinodiscophyceae</taxon>
        <taxon>Chaetocerotophycidae</taxon>
        <taxon>Chaetocerotales</taxon>
        <taxon>Chaetocerotaceae</taxon>
        <taxon>Chaetoceros</taxon>
    </lineage>
</organism>
<dbReference type="InterPro" id="IPR029063">
    <property type="entry name" value="SAM-dependent_MTases_sf"/>
</dbReference>
<dbReference type="InterPro" id="IPR025714">
    <property type="entry name" value="Methyltranfer_dom"/>
</dbReference>
<dbReference type="Gene3D" id="3.30.70.330">
    <property type="match status" value="1"/>
</dbReference>
<dbReference type="Gene3D" id="3.40.50.150">
    <property type="entry name" value="Vaccinia Virus protein VP39"/>
    <property type="match status" value="1"/>
</dbReference>
<feature type="region of interest" description="Disordered" evidence="5">
    <location>
        <begin position="107"/>
        <end position="147"/>
    </location>
</feature>
<dbReference type="Gene3D" id="2.40.50.1070">
    <property type="match status" value="1"/>
</dbReference>
<dbReference type="InterPro" id="IPR010280">
    <property type="entry name" value="U5_MeTrfase_fam"/>
</dbReference>
<dbReference type="GO" id="GO:0006396">
    <property type="term" value="P:RNA processing"/>
    <property type="evidence" value="ECO:0007669"/>
    <property type="project" value="InterPro"/>
</dbReference>
<feature type="active site" description="Nucleophile" evidence="4">
    <location>
        <position position="604"/>
    </location>
</feature>
<evidence type="ECO:0000313" key="7">
    <source>
        <dbReference type="EMBL" id="GFH53749.1"/>
    </source>
</evidence>
<keyword evidence="1 4" id="KW-0489">Methyltransferase</keyword>
<dbReference type="GO" id="GO:0003723">
    <property type="term" value="F:RNA binding"/>
    <property type="evidence" value="ECO:0007669"/>
    <property type="project" value="TreeGrafter"/>
</dbReference>
<feature type="region of interest" description="Disordered" evidence="5">
    <location>
        <begin position="661"/>
        <end position="695"/>
    </location>
</feature>
<dbReference type="PANTHER" id="PTHR45904">
    <property type="entry name" value="TRNA (URACIL-5-)-METHYLTRANSFERASE"/>
    <property type="match status" value="1"/>
</dbReference>
<comment type="similarity">
    <text evidence="4">Belongs to the class I-like SAM-binding methyltransferase superfamily. RNA M5U methyltransferase family.</text>
</comment>
<keyword evidence="2 4" id="KW-0808">Transferase</keyword>
<comment type="caution">
    <text evidence="4">Lacks conserved residue(s) required for the propagation of feature annotation.</text>
</comment>
<accession>A0AAD3H8E2</accession>
<evidence type="ECO:0000256" key="4">
    <source>
        <dbReference type="PROSITE-ProRule" id="PRU01024"/>
    </source>
</evidence>
<dbReference type="InterPro" id="IPR045850">
    <property type="entry name" value="TRM2_met"/>
</dbReference>
<evidence type="ECO:0000256" key="2">
    <source>
        <dbReference type="ARBA" id="ARBA00022679"/>
    </source>
</evidence>
<dbReference type="PROSITE" id="PS51687">
    <property type="entry name" value="SAM_MT_RNA_M5U"/>
    <property type="match status" value="1"/>
</dbReference>
<dbReference type="GO" id="GO:0032259">
    <property type="term" value="P:methylation"/>
    <property type="evidence" value="ECO:0007669"/>
    <property type="project" value="UniProtKB-KW"/>
</dbReference>
<dbReference type="SUPFAM" id="SSF53335">
    <property type="entry name" value="S-adenosyl-L-methionine-dependent methyltransferases"/>
    <property type="match status" value="1"/>
</dbReference>
<keyword evidence="8" id="KW-1185">Reference proteome</keyword>
<dbReference type="Proteomes" id="UP001054902">
    <property type="component" value="Unassembled WGS sequence"/>
</dbReference>
<dbReference type="GO" id="GO:0008173">
    <property type="term" value="F:RNA methyltransferase activity"/>
    <property type="evidence" value="ECO:0007669"/>
    <property type="project" value="InterPro"/>
</dbReference>
<dbReference type="InterPro" id="IPR012677">
    <property type="entry name" value="Nucleotide-bd_a/b_plait_sf"/>
</dbReference>
<evidence type="ECO:0000313" key="8">
    <source>
        <dbReference type="Proteomes" id="UP001054902"/>
    </source>
</evidence>
<protein>
    <recommendedName>
        <fullName evidence="6">Methyltransferase domain-containing protein</fullName>
    </recommendedName>
</protein>
<proteinExistence type="inferred from homology"/>
<feature type="domain" description="Methyltransferase" evidence="6">
    <location>
        <begin position="496"/>
        <end position="555"/>
    </location>
</feature>
<name>A0AAD3H8E2_9STRA</name>
<dbReference type="AlphaFoldDB" id="A0AAD3H8E2"/>